<sequence>MHKIFKLLLFLIFQGVVCVQYLQAEFVNGDGFYEVKKNQKIELNKLNNLSTKKKFDNVTTFIIKKDANALQKQPEVEYQAYFFDDNEIELKSLLPSNIKKIKGIKSLKFKNLLIITPINMQSKKPEISYSATIKKENIPKDIIDKFGKWKDIKVSSSSNATFKAIIDKKINDELANLLSLAGIELSTFDATGHFAINPVKVDGYKPPTMQPDEYIKDFTLEMDLPVATIKGLDKYIKLEDVVLGVNLSDYSTSPWNKLPDSLKLPSESDSLNYMLTANGRVSVLNQSQESAFLIDFGKAETDGTSTKKTLSLLSMTKESIDFTKIASLDFLPFADDLKSKVQLGYQIKISETKEDKKTKDAKIDLSGFGGINIKGKDIDFIIDFLLNGTPNSSKTVKFNYVELDDNLKFSDIVGSSIDGKELPKFIKDLSLEKVKIASGGLEVETKIFELDSTMYLFKGKGKGVNFAFDLKDFSLSSLLPSSSSLKNNSHIKEITLPKAAIIYSTHGLIGTINDVSAVAKDAVKDVFGKNSNKINIASGLSLAGQFSLQASGTFGKKIIGIATKGVNLGFSETAFVMGTLPGVLGTDGDFGINLNLLMDTKVAIKPPKAFKLNADVAPGFFIKIQTDDFKIGVDLDFSIDDGKTVLMVEGGLGVGVDEEGVDLLIYGIVNDNWKNPFGIYEQLEIENVSIDGIIKDDGTIHLGIGGKTSISDTELTVGAALNFNVVERLPDGVALKVGLDDLDYLGYYYLYLLVSGYESPIKPYCAQSTCSRYFPSVSSEDDGDISVYYSEDCASDYLNNKTIKTKYSYSKITSQEISSKVDQCIKDQPAKNDSAKGWAKKWAKKDAKVLTINDTYLSFATPGAEDPILGIGSGVSFGADLNIHGTELGNPHFFMKKKYVDALFEKVKSAKKDLNLQATANSDIHSRRVSTIRKNSKDRELTSSYSKAKSTIDLSKYNKTKKISDITQTINDFSVGPITFTNNKLHQDPLLVESKVKLFGNTASLGAIVKLEKDKLFFNSTIDFDTIGKADLTFKYDSDQNDYLIIGDLTENNDLQKFLKNEITQGVKEISNEAKNLYPTLQKAYTDAKKVSDEFYKELQDAKKNYKVADDTLKRLGLSLKSDIQKLKQDADNTKSKYEEYKSKCKNTSKYEHPYEKGKYCTKEVAYYGDWQIKEKSYEAARDALTTAQNLDNKLQSLLNMYNEKAIITAAKKAESDTVSQAKDMIDKQATNFINQAEEAGDMLEIEQVLLVGSYNDIKNNLPFVVDISFKIKDKEYKKYFAFYPANPAQNAKSFGLLPALVIDNLIEEEFKQKYPKVTNWIHAHIFKLLNNLKEKMQEDLSQEEEKYSSILKSMDETSDLYVDGYNDVTQEINNAFSSYSIVDFMPQSKLFNDKYLVVGHSSLCLGVALNGVDVYQENCQDVQSERWSAVDVGNGYIQLKSKGLCLKAKTTGDGTFSEEFLALSECNGKDEHEKWKIVSEDGYWDKIVNKYSEKCLHFDIESANPKTAYATWTGCVGMASEMFRDIEDTQRPTYHNVEDLIDAKNGTCLSTKKSFDQYFFEVKRVGNISIKVESKKGNLTTTAKEYEKMISKEDNVLISTACESAIEDKFNYIEELNGDLKLIHAQSGWCVTPNPKDNKSLVLQPCNKEKNILWTNIQEGNSFQLKSNVNNKCITLGVDLDGNKIGKAELSQCVNSSGQDIDFVK</sequence>
<protein>
    <recommendedName>
        <fullName evidence="2">Ricin B lectin domain-containing protein</fullName>
    </recommendedName>
</protein>
<dbReference type="RefSeq" id="WP_129088187.1">
    <property type="nucleotide sequence ID" value="NZ_CP053836.1"/>
</dbReference>
<accession>A0A4Q1AKL9</accession>
<evidence type="ECO:0000313" key="3">
    <source>
        <dbReference type="EMBL" id="RXK02407.1"/>
    </source>
</evidence>
<dbReference type="CDD" id="cd00161">
    <property type="entry name" value="beta-trefoil_Ricin-like"/>
    <property type="match status" value="2"/>
</dbReference>
<dbReference type="EMBL" id="PDKK01000016">
    <property type="protein sequence ID" value="RXK02407.1"/>
    <property type="molecule type" value="Genomic_DNA"/>
</dbReference>
<dbReference type="Pfam" id="PF00652">
    <property type="entry name" value="Ricin_B_lectin"/>
    <property type="match status" value="1"/>
</dbReference>
<reference evidence="3 4" key="1">
    <citation type="submission" date="2017-10" db="EMBL/GenBank/DDBJ databases">
        <title>Genomics of the genus Arcobacter.</title>
        <authorList>
            <person name="Perez-Cataluna A."/>
            <person name="Figueras M.J."/>
        </authorList>
    </citation>
    <scope>NUCLEOTIDE SEQUENCE [LARGE SCALE GENOMIC DNA]</scope>
    <source>
        <strain evidence="3 4">CECT 8441</strain>
    </source>
</reference>
<name>A0A4Q1AKL9_9BACT</name>
<feature type="coiled-coil region" evidence="1">
    <location>
        <begin position="1327"/>
        <end position="1354"/>
    </location>
</feature>
<proteinExistence type="predicted"/>
<keyword evidence="1" id="KW-0175">Coiled coil</keyword>
<dbReference type="InterPro" id="IPR035992">
    <property type="entry name" value="Ricin_B-like_lectins"/>
</dbReference>
<dbReference type="Proteomes" id="UP000289758">
    <property type="component" value="Unassembled WGS sequence"/>
</dbReference>
<dbReference type="InterPro" id="IPR000772">
    <property type="entry name" value="Ricin_B_lectin"/>
</dbReference>
<organism evidence="3 4">
    <name type="scientific">Halarcobacter ebronensis</name>
    <dbReference type="NCBI Taxonomy" id="1462615"/>
    <lineage>
        <taxon>Bacteria</taxon>
        <taxon>Pseudomonadati</taxon>
        <taxon>Campylobacterota</taxon>
        <taxon>Epsilonproteobacteria</taxon>
        <taxon>Campylobacterales</taxon>
        <taxon>Arcobacteraceae</taxon>
        <taxon>Halarcobacter</taxon>
    </lineage>
</organism>
<dbReference type="SUPFAM" id="SSF50370">
    <property type="entry name" value="Ricin B-like lectins"/>
    <property type="match status" value="2"/>
</dbReference>
<feature type="domain" description="Ricin B lectin" evidence="2">
    <location>
        <begin position="1400"/>
        <end position="1513"/>
    </location>
</feature>
<dbReference type="Gene3D" id="2.80.10.50">
    <property type="match status" value="2"/>
</dbReference>
<evidence type="ECO:0000313" key="4">
    <source>
        <dbReference type="Proteomes" id="UP000289758"/>
    </source>
</evidence>
<dbReference type="OrthoDB" id="8673369at2"/>
<evidence type="ECO:0000256" key="1">
    <source>
        <dbReference type="SAM" id="Coils"/>
    </source>
</evidence>
<dbReference type="PROSITE" id="PS50231">
    <property type="entry name" value="RICIN_B_LECTIN"/>
    <property type="match status" value="1"/>
</dbReference>
<evidence type="ECO:0000259" key="2">
    <source>
        <dbReference type="Pfam" id="PF00652"/>
    </source>
</evidence>
<comment type="caution">
    <text evidence="3">The sequence shown here is derived from an EMBL/GenBank/DDBJ whole genome shotgun (WGS) entry which is preliminary data.</text>
</comment>
<keyword evidence="4" id="KW-1185">Reference proteome</keyword>
<gene>
    <name evidence="3" type="ORF">CRV07_13765</name>
</gene>